<gene>
    <name evidence="17" type="primary">nnrD</name>
    <name evidence="18" type="synonym">nnrE</name>
    <name evidence="23" type="ordered locus">Dvul_1254</name>
</gene>
<feature type="binding site" evidence="17">
    <location>
        <position position="393"/>
    </location>
    <ligand>
        <name>(6S)-NADPHX</name>
        <dbReference type="ChEBI" id="CHEBI:64076"/>
    </ligand>
</feature>
<dbReference type="RefSeq" id="WP_011792155.1">
    <property type="nucleotide sequence ID" value="NC_008751.1"/>
</dbReference>
<dbReference type="EC" id="5.1.99.6" evidence="19"/>
<dbReference type="Gene3D" id="3.40.50.10260">
    <property type="entry name" value="YjeF N-terminal domain"/>
    <property type="match status" value="1"/>
</dbReference>
<feature type="binding site" evidence="18">
    <location>
        <position position="224"/>
    </location>
    <ligand>
        <name>(6S)-NADPHX</name>
        <dbReference type="ChEBI" id="CHEBI:64076"/>
    </ligand>
</feature>
<dbReference type="CDD" id="cd01171">
    <property type="entry name" value="YXKO-related"/>
    <property type="match status" value="1"/>
</dbReference>
<evidence type="ECO:0000256" key="17">
    <source>
        <dbReference type="HAMAP-Rule" id="MF_01965"/>
    </source>
</evidence>
<dbReference type="HAMAP" id="MF_01965">
    <property type="entry name" value="NADHX_dehydratase"/>
    <property type="match status" value="1"/>
</dbReference>
<comment type="function">
    <text evidence="17">Catalyzes the dehydration of the S-form of NAD(P)HX at the expense of ADP, which is converted to AMP. Together with NAD(P)HX epimerase, which catalyzes the epimerization of the S- and R-forms, the enzyme allows the repair of both epimers of NAD(P)HX, a damaged form of NAD(P)H that is a result of enzymatic or heat-dependent hydration.</text>
</comment>
<dbReference type="HAMAP" id="MF_01966">
    <property type="entry name" value="NADHX_epimerase"/>
    <property type="match status" value="1"/>
</dbReference>
<feature type="binding site" evidence="18">
    <location>
        <begin position="60"/>
        <end position="64"/>
    </location>
    <ligand>
        <name>(6S)-NADPHX</name>
        <dbReference type="ChEBI" id="CHEBI:64076"/>
    </ligand>
</feature>
<comment type="similarity">
    <text evidence="4 19">In the C-terminal section; belongs to the NnrD/CARKD family.</text>
</comment>
<comment type="catalytic activity">
    <reaction evidence="15 17 19">
        <text>(6S)-NADHX + ADP = AMP + phosphate + NADH + H(+)</text>
        <dbReference type="Rhea" id="RHEA:32223"/>
        <dbReference type="ChEBI" id="CHEBI:15378"/>
        <dbReference type="ChEBI" id="CHEBI:43474"/>
        <dbReference type="ChEBI" id="CHEBI:57945"/>
        <dbReference type="ChEBI" id="CHEBI:64074"/>
        <dbReference type="ChEBI" id="CHEBI:456215"/>
        <dbReference type="ChEBI" id="CHEBI:456216"/>
        <dbReference type="EC" id="4.2.1.136"/>
    </reaction>
</comment>
<dbReference type="Pfam" id="PF03853">
    <property type="entry name" value="YjeF_N"/>
    <property type="match status" value="1"/>
</dbReference>
<evidence type="ECO:0000256" key="19">
    <source>
        <dbReference type="PIRNR" id="PIRNR017184"/>
    </source>
</evidence>
<sequence>MFTPLPTPEEMSAWDAATIRLGLPAMVLMENAAREALDVLRTSCGPLRHRRVILFMGGGNNGGDAAAVARGLNDLGACTLLVHTKPLRAYRGETAAHLRLALRCGVPTLDAASWCRLAAKAKAPFAPWHTAMAAARKQKAQTAHDGAQGNPPARLYGTVQDDTAPAAPWRRDSTDDHTQAPLPPVIVDGLLGTGLRGPVREREMALIRAINALRDEGAHVFSLDIPSGVDGLTGRPAPEAVHAHVTVTFEAPKTGLVLPEARCHVGALHVRPIGIPRTVHSTPTRFRLMTDDCTKVMPVPRDDMHKGTAGHVLIIGGSPGLTGAPHLAARAALRGGAGFATIATPGSLATEAKCASPDVMTLPLGVAATWPDTPDEALMSLIRRCSVLVVGPGMGRTPQAAAFASRLLAVRHRPPAIVDADALHALATGGIALDLIAETDIVTPHPGEAALLLGWETADIQRDRPAALTALMSRLHCTVILKGACTLVGSPGLPVTASPRMASTLAVAGSGDVLAGLAGALVAQGATSPIAACLSVNIHGKAGEMLLEGHPQRGCLASDIADALPRARKELCHA</sequence>
<dbReference type="Pfam" id="PF01256">
    <property type="entry name" value="Carb_kinase"/>
    <property type="match status" value="1"/>
</dbReference>
<keyword evidence="23" id="KW-0418">Kinase</keyword>
<evidence type="ECO:0000313" key="23">
    <source>
        <dbReference type="EMBL" id="ABM28273.1"/>
    </source>
</evidence>
<comment type="similarity">
    <text evidence="17">Belongs to the NnrD/CARKD family.</text>
</comment>
<evidence type="ECO:0000256" key="2">
    <source>
        <dbReference type="ARBA" id="ARBA00000909"/>
    </source>
</evidence>
<evidence type="ECO:0000256" key="10">
    <source>
        <dbReference type="ARBA" id="ARBA00023027"/>
    </source>
</evidence>
<comment type="catalytic activity">
    <reaction evidence="2 18 19">
        <text>(6R)-NADPHX = (6S)-NADPHX</text>
        <dbReference type="Rhea" id="RHEA:32227"/>
        <dbReference type="ChEBI" id="CHEBI:64076"/>
        <dbReference type="ChEBI" id="CHEBI:64077"/>
        <dbReference type="EC" id="5.1.99.6"/>
    </reaction>
</comment>
<dbReference type="GO" id="GO:0052856">
    <property type="term" value="F:NAD(P)HX epimerase activity"/>
    <property type="evidence" value="ECO:0007669"/>
    <property type="project" value="UniProtKB-UniRule"/>
</dbReference>
<evidence type="ECO:0000256" key="18">
    <source>
        <dbReference type="HAMAP-Rule" id="MF_01966"/>
    </source>
</evidence>
<dbReference type="GO" id="GO:0046496">
    <property type="term" value="P:nicotinamide nucleotide metabolic process"/>
    <property type="evidence" value="ECO:0007669"/>
    <property type="project" value="UniProtKB-UniRule"/>
</dbReference>
<comment type="catalytic activity">
    <reaction evidence="16 17 19">
        <text>(6S)-NADPHX + ADP = AMP + phosphate + NADPH + H(+)</text>
        <dbReference type="Rhea" id="RHEA:32235"/>
        <dbReference type="ChEBI" id="CHEBI:15378"/>
        <dbReference type="ChEBI" id="CHEBI:43474"/>
        <dbReference type="ChEBI" id="CHEBI:57783"/>
        <dbReference type="ChEBI" id="CHEBI:64076"/>
        <dbReference type="ChEBI" id="CHEBI:456215"/>
        <dbReference type="ChEBI" id="CHEBI:456216"/>
        <dbReference type="EC" id="4.2.1.136"/>
    </reaction>
</comment>
<evidence type="ECO:0000259" key="21">
    <source>
        <dbReference type="PROSITE" id="PS51383"/>
    </source>
</evidence>
<evidence type="ECO:0000256" key="1">
    <source>
        <dbReference type="ARBA" id="ARBA00000013"/>
    </source>
</evidence>
<dbReference type="PIRSF" id="PIRSF017184">
    <property type="entry name" value="Nnr"/>
    <property type="match status" value="1"/>
</dbReference>
<dbReference type="EMBL" id="CP000527">
    <property type="protein sequence ID" value="ABM28273.1"/>
    <property type="molecule type" value="Genomic_DNA"/>
</dbReference>
<feature type="binding site" evidence="17">
    <location>
        <position position="512"/>
    </location>
    <ligand>
        <name>(6S)-NADPHX</name>
        <dbReference type="ChEBI" id="CHEBI:64076"/>
    </ligand>
</feature>
<dbReference type="SUPFAM" id="SSF64153">
    <property type="entry name" value="YjeF N-terminal domain-like"/>
    <property type="match status" value="1"/>
</dbReference>
<dbReference type="InterPro" id="IPR030677">
    <property type="entry name" value="Nnr"/>
</dbReference>
<feature type="binding site" evidence="17">
    <location>
        <position position="511"/>
    </location>
    <ligand>
        <name>AMP</name>
        <dbReference type="ChEBI" id="CHEBI:456215"/>
    </ligand>
</feature>
<dbReference type="PROSITE" id="PS51385">
    <property type="entry name" value="YJEF_N"/>
    <property type="match status" value="1"/>
</dbReference>
<keyword evidence="13" id="KW-0511">Multifunctional enzyme</keyword>
<evidence type="ECO:0000256" key="7">
    <source>
        <dbReference type="ARBA" id="ARBA00022840"/>
    </source>
</evidence>
<dbReference type="InterPro" id="IPR029056">
    <property type="entry name" value="Ribokinase-like"/>
</dbReference>
<dbReference type="InterPro" id="IPR004443">
    <property type="entry name" value="YjeF_N_dom"/>
</dbReference>
<evidence type="ECO:0000256" key="3">
    <source>
        <dbReference type="ARBA" id="ARBA00006001"/>
    </source>
</evidence>
<keyword evidence="5 18" id="KW-0479">Metal-binding</keyword>
<feature type="domain" description="YjeF N-terminal" evidence="22">
    <location>
        <begin position="11"/>
        <end position="281"/>
    </location>
</feature>
<protein>
    <recommendedName>
        <fullName evidence="19">Bifunctional NAD(P)H-hydrate repair enzyme</fullName>
    </recommendedName>
    <alternativeName>
        <fullName evidence="19">Nicotinamide nucleotide repair protein</fullName>
    </alternativeName>
    <domain>
        <recommendedName>
            <fullName evidence="19">ADP-dependent (S)-NAD(P)H-hydrate dehydratase</fullName>
            <ecNumber evidence="19">4.2.1.136</ecNumber>
        </recommendedName>
        <alternativeName>
            <fullName evidence="19">ADP-dependent NAD(P)HX dehydratase</fullName>
        </alternativeName>
    </domain>
    <domain>
        <recommendedName>
            <fullName evidence="19">NAD(P)H-hydrate epimerase</fullName>
            <ecNumber evidence="19">5.1.99.6</ecNumber>
        </recommendedName>
    </domain>
</protein>
<dbReference type="KEGG" id="dvl:Dvul_1254"/>
<feature type="binding site" evidence="18">
    <location>
        <position position="188"/>
    </location>
    <ligand>
        <name>K(+)</name>
        <dbReference type="ChEBI" id="CHEBI:29103"/>
    </ligand>
</feature>
<feature type="binding site" evidence="18">
    <location>
        <begin position="192"/>
        <end position="198"/>
    </location>
    <ligand>
        <name>(6S)-NADPHX</name>
        <dbReference type="ChEBI" id="CHEBI:64076"/>
    </ligand>
</feature>
<keyword evidence="11 18" id="KW-0413">Isomerase</keyword>
<feature type="binding site" evidence="17">
    <location>
        <begin position="482"/>
        <end position="486"/>
    </location>
    <ligand>
        <name>AMP</name>
        <dbReference type="ChEBI" id="CHEBI:456215"/>
    </ligand>
</feature>
<evidence type="ECO:0000256" key="15">
    <source>
        <dbReference type="ARBA" id="ARBA00048238"/>
    </source>
</evidence>
<keyword evidence="9 18" id="KW-0630">Potassium</keyword>
<evidence type="ECO:0000259" key="22">
    <source>
        <dbReference type="PROSITE" id="PS51385"/>
    </source>
</evidence>
<feature type="compositionally biased region" description="Basic and acidic residues" evidence="20">
    <location>
        <begin position="169"/>
        <end position="178"/>
    </location>
</feature>
<dbReference type="PANTHER" id="PTHR12592:SF0">
    <property type="entry name" value="ATP-DEPENDENT (S)-NAD(P)H-HYDRATE DEHYDRATASE"/>
    <property type="match status" value="1"/>
</dbReference>
<dbReference type="Gene3D" id="3.40.1190.20">
    <property type="match status" value="1"/>
</dbReference>
<evidence type="ECO:0000256" key="12">
    <source>
        <dbReference type="ARBA" id="ARBA00023239"/>
    </source>
</evidence>
<dbReference type="PANTHER" id="PTHR12592">
    <property type="entry name" value="ATP-DEPENDENT (S)-NAD(P)H-HYDRATE DEHYDRATASE FAMILY MEMBER"/>
    <property type="match status" value="1"/>
</dbReference>
<reference evidence="24" key="1">
    <citation type="journal article" date="2009" name="Environ. Microbiol.">
        <title>Contribution of mobile genetic elements to Desulfovibrio vulgaris genome plasticity.</title>
        <authorList>
            <person name="Walker C.B."/>
            <person name="Stolyar S."/>
            <person name="Chivian D."/>
            <person name="Pinel N."/>
            <person name="Gabster J.A."/>
            <person name="Dehal P.S."/>
            <person name="He Z."/>
            <person name="Yang Z.K."/>
            <person name="Yen H.C."/>
            <person name="Zhou J."/>
            <person name="Wall J.D."/>
            <person name="Hazen T.C."/>
            <person name="Arkin A.P."/>
            <person name="Stahl D.A."/>
        </authorList>
    </citation>
    <scope>NUCLEOTIDE SEQUENCE [LARGE SCALE GENOMIC DNA]</scope>
    <source>
        <strain evidence="24">DP4</strain>
    </source>
</reference>
<feature type="binding site" evidence="18">
    <location>
        <position position="61"/>
    </location>
    <ligand>
        <name>K(+)</name>
        <dbReference type="ChEBI" id="CHEBI:29103"/>
    </ligand>
</feature>
<evidence type="ECO:0000256" key="5">
    <source>
        <dbReference type="ARBA" id="ARBA00022723"/>
    </source>
</evidence>
<comment type="caution">
    <text evidence="18">Lacks conserved residue(s) required for the propagation of feature annotation.</text>
</comment>
<feature type="binding site" evidence="17">
    <location>
        <position position="445"/>
    </location>
    <ligand>
        <name>(6S)-NADPHX</name>
        <dbReference type="ChEBI" id="CHEBI:64076"/>
    </ligand>
</feature>
<dbReference type="InterPro" id="IPR000631">
    <property type="entry name" value="CARKD"/>
</dbReference>
<feature type="binding site" evidence="18">
    <location>
        <position position="227"/>
    </location>
    <ligand>
        <name>K(+)</name>
        <dbReference type="ChEBI" id="CHEBI:29103"/>
    </ligand>
</feature>
<feature type="region of interest" description="Disordered" evidence="20">
    <location>
        <begin position="164"/>
        <end position="183"/>
    </location>
</feature>
<dbReference type="Proteomes" id="UP000009173">
    <property type="component" value="Chromosome"/>
</dbReference>
<dbReference type="GO" id="GO:0016301">
    <property type="term" value="F:kinase activity"/>
    <property type="evidence" value="ECO:0007669"/>
    <property type="project" value="UniProtKB-KW"/>
</dbReference>
<proteinExistence type="inferred from homology"/>
<comment type="subunit">
    <text evidence="17">Homotetramer.</text>
</comment>
<dbReference type="NCBIfam" id="TIGR00196">
    <property type="entry name" value="yjeF_cterm"/>
    <property type="match status" value="1"/>
</dbReference>
<evidence type="ECO:0000256" key="13">
    <source>
        <dbReference type="ARBA" id="ARBA00023268"/>
    </source>
</evidence>
<evidence type="ECO:0000256" key="20">
    <source>
        <dbReference type="SAM" id="MobiDB-lite"/>
    </source>
</evidence>
<dbReference type="EC" id="4.2.1.136" evidence="19"/>
<evidence type="ECO:0000313" key="24">
    <source>
        <dbReference type="Proteomes" id="UP000009173"/>
    </source>
</evidence>
<evidence type="ECO:0000256" key="4">
    <source>
        <dbReference type="ARBA" id="ARBA00009524"/>
    </source>
</evidence>
<dbReference type="GO" id="GO:0046872">
    <property type="term" value="F:metal ion binding"/>
    <property type="evidence" value="ECO:0007669"/>
    <property type="project" value="UniProtKB-UniRule"/>
</dbReference>
<keyword evidence="12 17" id="KW-0456">Lyase</keyword>
<evidence type="ECO:0000256" key="8">
    <source>
        <dbReference type="ARBA" id="ARBA00022857"/>
    </source>
</evidence>
<dbReference type="HOGENOM" id="CLU_024853_4_1_7"/>
<dbReference type="GO" id="GO:0052855">
    <property type="term" value="F:ADP-dependent NAD(P)H-hydrate dehydratase activity"/>
    <property type="evidence" value="ECO:0007669"/>
    <property type="project" value="UniProtKB-UniRule"/>
</dbReference>
<dbReference type="GO" id="GO:0005524">
    <property type="term" value="F:ATP binding"/>
    <property type="evidence" value="ECO:0007669"/>
    <property type="project" value="UniProtKB-UniRule"/>
</dbReference>
<evidence type="ECO:0000256" key="11">
    <source>
        <dbReference type="ARBA" id="ARBA00023235"/>
    </source>
</evidence>
<name>A0A0H3A7G2_NITV4</name>
<comment type="similarity">
    <text evidence="18">Belongs to the NnrE/AIBP family.</text>
</comment>
<accession>A0A0H3A7G2</accession>
<comment type="function">
    <text evidence="18">Catalyzes the epimerization of the S- and R-forms of NAD(P)HX, a damaged form of NAD(P)H that is a result of enzymatic or heat-dependent hydration. This is a prerequisite for the S-specific NAD(P)H-hydrate dehydratase to allow the repair of both epimers of NAD(P)HX.</text>
</comment>
<evidence type="ECO:0000256" key="9">
    <source>
        <dbReference type="ARBA" id="ARBA00022958"/>
    </source>
</evidence>
<keyword evidence="7 17" id="KW-0067">ATP-binding</keyword>
<keyword evidence="8 17" id="KW-0521">NADP</keyword>
<evidence type="ECO:0000256" key="14">
    <source>
        <dbReference type="ARBA" id="ARBA00025153"/>
    </source>
</evidence>
<keyword evidence="23" id="KW-0808">Transferase</keyword>
<comment type="similarity">
    <text evidence="3 19">In the N-terminal section; belongs to the NnrE/AIBP family.</text>
</comment>
<evidence type="ECO:0000256" key="16">
    <source>
        <dbReference type="ARBA" id="ARBA00049209"/>
    </source>
</evidence>
<dbReference type="InterPro" id="IPR036652">
    <property type="entry name" value="YjeF_N_dom_sf"/>
</dbReference>
<keyword evidence="6 17" id="KW-0547">Nucleotide-binding</keyword>
<feature type="domain" description="YjeF C-terminal" evidence="21">
    <location>
        <begin position="289"/>
        <end position="571"/>
    </location>
</feature>
<feature type="binding site" evidence="17">
    <location>
        <position position="324"/>
    </location>
    <ligand>
        <name>(6S)-NADPHX</name>
        <dbReference type="ChEBI" id="CHEBI:64076"/>
    </ligand>
</feature>
<dbReference type="AlphaFoldDB" id="A0A0H3A7G2"/>
<comment type="function">
    <text evidence="14 19">Bifunctional enzyme that catalyzes the epimerization of the S- and R-forms of NAD(P)HX and the dehydration of the S-form of NAD(P)HX at the expense of ADP, which is converted to AMP. This allows the repair of both epimers of NAD(P)HX, a damaged form of NAD(P)H that is a result of enzymatic or heat-dependent hydration.</text>
</comment>
<organism evidence="23 24">
    <name type="scientific">Nitratidesulfovibrio vulgaris (strain DP4)</name>
    <name type="common">Desulfovibrio vulgaris</name>
    <dbReference type="NCBI Taxonomy" id="391774"/>
    <lineage>
        <taxon>Bacteria</taxon>
        <taxon>Pseudomonadati</taxon>
        <taxon>Thermodesulfobacteriota</taxon>
        <taxon>Desulfovibrionia</taxon>
        <taxon>Desulfovibrionales</taxon>
        <taxon>Desulfovibrionaceae</taxon>
        <taxon>Nitratidesulfovibrio</taxon>
    </lineage>
</organism>
<evidence type="ECO:0000256" key="6">
    <source>
        <dbReference type="ARBA" id="ARBA00022741"/>
    </source>
</evidence>
<dbReference type="PROSITE" id="PS51383">
    <property type="entry name" value="YJEF_C_3"/>
    <property type="match status" value="1"/>
</dbReference>
<comment type="cofactor">
    <cofactor evidence="17">
        <name>Mg(2+)</name>
        <dbReference type="ChEBI" id="CHEBI:18420"/>
    </cofactor>
</comment>
<comment type="catalytic activity">
    <reaction evidence="1 18 19">
        <text>(6R)-NADHX = (6S)-NADHX</text>
        <dbReference type="Rhea" id="RHEA:32215"/>
        <dbReference type="ChEBI" id="CHEBI:64074"/>
        <dbReference type="ChEBI" id="CHEBI:64075"/>
        <dbReference type="EC" id="5.1.99.6"/>
    </reaction>
</comment>
<dbReference type="SUPFAM" id="SSF53613">
    <property type="entry name" value="Ribokinase-like"/>
    <property type="match status" value="1"/>
</dbReference>
<keyword evidence="10 17" id="KW-0520">NAD</keyword>
<comment type="cofactor">
    <cofactor evidence="18 19">
        <name>K(+)</name>
        <dbReference type="ChEBI" id="CHEBI:29103"/>
    </cofactor>
    <text evidence="18 19">Binds 1 potassium ion per subunit.</text>
</comment>
<dbReference type="GO" id="GO:0110051">
    <property type="term" value="P:metabolite repair"/>
    <property type="evidence" value="ECO:0007669"/>
    <property type="project" value="TreeGrafter"/>
</dbReference>